<comment type="cofactor">
    <cofactor evidence="1">
        <name>Zn(2+)</name>
        <dbReference type="ChEBI" id="CHEBI:29105"/>
    </cofactor>
</comment>
<dbReference type="InterPro" id="IPR011059">
    <property type="entry name" value="Metal-dep_hydrolase_composite"/>
</dbReference>
<evidence type="ECO:0000256" key="4">
    <source>
        <dbReference type="ARBA" id="ARBA00022975"/>
    </source>
</evidence>
<evidence type="ECO:0000256" key="2">
    <source>
        <dbReference type="ARBA" id="ARBA00022723"/>
    </source>
</evidence>
<dbReference type="NCBIfam" id="TIGR00857">
    <property type="entry name" value="pyrC_multi"/>
    <property type="match status" value="1"/>
</dbReference>
<evidence type="ECO:0000313" key="6">
    <source>
        <dbReference type="EMBL" id="SVB50428.1"/>
    </source>
</evidence>
<dbReference type="GO" id="GO:0046872">
    <property type="term" value="F:metal ion binding"/>
    <property type="evidence" value="ECO:0007669"/>
    <property type="project" value="UniProtKB-KW"/>
</dbReference>
<organism evidence="6">
    <name type="scientific">marine metagenome</name>
    <dbReference type="NCBI Taxonomy" id="408172"/>
    <lineage>
        <taxon>unclassified sequences</taxon>
        <taxon>metagenomes</taxon>
        <taxon>ecological metagenomes</taxon>
    </lineage>
</organism>
<proteinExistence type="inferred from homology"/>
<reference evidence="6" key="1">
    <citation type="submission" date="2018-05" db="EMBL/GenBank/DDBJ databases">
        <authorList>
            <person name="Lanie J.A."/>
            <person name="Ng W.-L."/>
            <person name="Kazmierczak K.M."/>
            <person name="Andrzejewski T.M."/>
            <person name="Davidsen T.M."/>
            <person name="Wayne K.J."/>
            <person name="Tettelin H."/>
            <person name="Glass J.I."/>
            <person name="Rusch D."/>
            <person name="Podicherti R."/>
            <person name="Tsui H.-C.T."/>
            <person name="Winkler M.E."/>
        </authorList>
    </citation>
    <scope>NUCLEOTIDE SEQUENCE</scope>
</reference>
<dbReference type="InterPro" id="IPR032466">
    <property type="entry name" value="Metal_Hydrolase"/>
</dbReference>
<protein>
    <recommendedName>
        <fullName evidence="5">Dihydroorotase catalytic domain-containing protein</fullName>
    </recommendedName>
</protein>
<dbReference type="PANTHER" id="PTHR43668">
    <property type="entry name" value="ALLANTOINASE"/>
    <property type="match status" value="1"/>
</dbReference>
<dbReference type="Gene3D" id="2.30.40.10">
    <property type="entry name" value="Urease, subunit C, domain 1"/>
    <property type="match status" value="1"/>
</dbReference>
<dbReference type="PANTHER" id="PTHR43668:SF2">
    <property type="entry name" value="ALLANTOINASE"/>
    <property type="match status" value="1"/>
</dbReference>
<dbReference type="InterPro" id="IPR050138">
    <property type="entry name" value="DHOase/Allantoinase_Hydrolase"/>
</dbReference>
<dbReference type="PROSITE" id="PS00483">
    <property type="entry name" value="DIHYDROOROTASE_2"/>
    <property type="match status" value="1"/>
</dbReference>
<dbReference type="GO" id="GO:0005737">
    <property type="term" value="C:cytoplasm"/>
    <property type="evidence" value="ECO:0007669"/>
    <property type="project" value="TreeGrafter"/>
</dbReference>
<keyword evidence="2" id="KW-0479">Metal-binding</keyword>
<evidence type="ECO:0000259" key="5">
    <source>
        <dbReference type="Pfam" id="PF12890"/>
    </source>
</evidence>
<keyword evidence="3" id="KW-0378">Hydrolase</keyword>
<dbReference type="GO" id="GO:0006221">
    <property type="term" value="P:pyrimidine nucleotide biosynthetic process"/>
    <property type="evidence" value="ECO:0007669"/>
    <property type="project" value="UniProtKB-KW"/>
</dbReference>
<dbReference type="HAMAP" id="MF_00220_B">
    <property type="entry name" value="PyrC_classI_B"/>
    <property type="match status" value="1"/>
</dbReference>
<feature type="domain" description="Dihydroorotase catalytic" evidence="5">
    <location>
        <begin position="55"/>
        <end position="241"/>
    </location>
</feature>
<dbReference type="Pfam" id="PF12890">
    <property type="entry name" value="DHOase"/>
    <property type="match status" value="1"/>
</dbReference>
<dbReference type="SUPFAM" id="SSF51338">
    <property type="entry name" value="Composite domain of metallo-dependent hydrolases"/>
    <property type="match status" value="1"/>
</dbReference>
<keyword evidence="4" id="KW-0665">Pyrimidine biosynthesis</keyword>
<sequence>MTSDTILIKGPRIIDPGRGVDEVGDILVRNGAIVASGQISSDDIPEGCRVVEAAGKVASPGFIDIHCHLREPGYEYKETIAAGTRAGARGGFTSICCMPNTDPPIDNSAMVEFILQRARDEGIVRVFPIGCVTKGRKGKELSEMEELAVAGVVAFSDDGDPVEDPNLMRLALTYSSDLGLPVTNHCQDQSLSRDGVMAEGRVATRLGLPGIPSAVEEAMMARDVALAELTGGRIHLAHLSTAGSVPLVKQARERGIPVTAEVCPHHLTITDEWVLGGQSAGTGAGGTFAYDTLTKVYPPLRGQRDVDALVQGLAEGTIDCIATDHAPHELISKLVTYQDAPSGISVLETALGSALQLVHGGHMTLNALVERMTVGPARVLGDSFDHLSTLAPGSTADIVIFDPDLEWVVDPNEFQSMGKNTPLQGATLKGQVIATMVQGRFVYEDGAVV</sequence>
<dbReference type="GO" id="GO:0004038">
    <property type="term" value="F:allantoinase activity"/>
    <property type="evidence" value="ECO:0007669"/>
    <property type="project" value="TreeGrafter"/>
</dbReference>
<name>A0A382EI77_9ZZZZ</name>
<dbReference type="GO" id="GO:0006145">
    <property type="term" value="P:purine nucleobase catabolic process"/>
    <property type="evidence" value="ECO:0007669"/>
    <property type="project" value="TreeGrafter"/>
</dbReference>
<dbReference type="InterPro" id="IPR004722">
    <property type="entry name" value="DHOase"/>
</dbReference>
<evidence type="ECO:0000256" key="3">
    <source>
        <dbReference type="ARBA" id="ARBA00022801"/>
    </source>
</evidence>
<dbReference type="CDD" id="cd01317">
    <property type="entry name" value="DHOase_IIa"/>
    <property type="match status" value="1"/>
</dbReference>
<gene>
    <name evidence="6" type="ORF">METZ01_LOCUS203282</name>
</gene>
<evidence type="ECO:0000256" key="1">
    <source>
        <dbReference type="ARBA" id="ARBA00001947"/>
    </source>
</evidence>
<accession>A0A382EI77</accession>
<dbReference type="SUPFAM" id="SSF51556">
    <property type="entry name" value="Metallo-dependent hydrolases"/>
    <property type="match status" value="1"/>
</dbReference>
<dbReference type="InterPro" id="IPR024403">
    <property type="entry name" value="DHOase_cat"/>
</dbReference>
<dbReference type="Gene3D" id="3.20.20.140">
    <property type="entry name" value="Metal-dependent hydrolases"/>
    <property type="match status" value="1"/>
</dbReference>
<dbReference type="GO" id="GO:0004151">
    <property type="term" value="F:dihydroorotase activity"/>
    <property type="evidence" value="ECO:0007669"/>
    <property type="project" value="InterPro"/>
</dbReference>
<dbReference type="InterPro" id="IPR002195">
    <property type="entry name" value="Dihydroorotase_CS"/>
</dbReference>
<dbReference type="EMBL" id="UINC01044668">
    <property type="protein sequence ID" value="SVB50428.1"/>
    <property type="molecule type" value="Genomic_DNA"/>
</dbReference>
<dbReference type="AlphaFoldDB" id="A0A382EI77"/>